<accession>A0A1B0GL51</accession>
<dbReference type="EnsemblMetazoa" id="LLOJ009818-RA">
    <property type="protein sequence ID" value="LLOJ009818-PA"/>
    <property type="gene ID" value="LLOJ009818"/>
</dbReference>
<dbReference type="VEuPathDB" id="VectorBase:LLONM1_008251"/>
<dbReference type="Proteomes" id="UP000092461">
    <property type="component" value="Unassembled WGS sequence"/>
</dbReference>
<dbReference type="EMBL" id="GITU01004616">
    <property type="protein sequence ID" value="MBC1173319.1"/>
    <property type="molecule type" value="Transcribed_RNA"/>
</dbReference>
<dbReference type="EMBL" id="AJWK01034195">
    <property type="status" value="NOT_ANNOTATED_CDS"/>
    <property type="molecule type" value="Genomic_DNA"/>
</dbReference>
<evidence type="ECO:0000313" key="1">
    <source>
        <dbReference type="EMBL" id="MBC1173319.1"/>
    </source>
</evidence>
<reference evidence="3" key="1">
    <citation type="submission" date="2012-05" db="EMBL/GenBank/DDBJ databases">
        <title>Whole Genome Assembly of Lutzomyia longipalpis.</title>
        <authorList>
            <person name="Richards S."/>
            <person name="Qu C."/>
            <person name="Dillon R."/>
            <person name="Worley K."/>
            <person name="Scherer S."/>
            <person name="Batterton M."/>
            <person name="Taylor A."/>
            <person name="Hawes A."/>
            <person name="Hernandez B."/>
            <person name="Kovar C."/>
            <person name="Mandapat C."/>
            <person name="Pham C."/>
            <person name="Qu C."/>
            <person name="Jing C."/>
            <person name="Bess C."/>
            <person name="Bandaranaike D."/>
            <person name="Ngo D."/>
            <person name="Ongeri F."/>
            <person name="Arias F."/>
            <person name="Lara F."/>
            <person name="Weissenberger G."/>
            <person name="Kamau G."/>
            <person name="Han H."/>
            <person name="Shen H."/>
            <person name="Dinh H."/>
            <person name="Khalil I."/>
            <person name="Jones J."/>
            <person name="Shafer J."/>
            <person name="Jayaseelan J."/>
            <person name="Quiroz J."/>
            <person name="Blankenburg K."/>
            <person name="Nguyen L."/>
            <person name="Jackson L."/>
            <person name="Francisco L."/>
            <person name="Tang L.-Y."/>
            <person name="Pu L.-L."/>
            <person name="Perales L."/>
            <person name="Lorensuhewa L."/>
            <person name="Munidasa M."/>
            <person name="Coyle M."/>
            <person name="Taylor M."/>
            <person name="Puazo M."/>
            <person name="Firestine M."/>
            <person name="Scheel M."/>
            <person name="Javaid M."/>
            <person name="Wang M."/>
            <person name="Li M."/>
            <person name="Tabassum N."/>
            <person name="Saada N."/>
            <person name="Osuji N."/>
            <person name="Aqrawi P."/>
            <person name="Fu Q."/>
            <person name="Thornton R."/>
            <person name="Raj R."/>
            <person name="Goodspeed R."/>
            <person name="Mata R."/>
            <person name="Najjar R."/>
            <person name="Gubbala S."/>
            <person name="Lee S."/>
            <person name="Denson S."/>
            <person name="Patil S."/>
            <person name="Macmil S."/>
            <person name="Qi S."/>
            <person name="Matskevitch T."/>
            <person name="Palculict T."/>
            <person name="Mathew T."/>
            <person name="Vee V."/>
            <person name="Velamala V."/>
            <person name="Korchina V."/>
            <person name="Cai W."/>
            <person name="Liu W."/>
            <person name="Dai W."/>
            <person name="Zou X."/>
            <person name="Zhu Y."/>
            <person name="Zhang Y."/>
            <person name="Wu Y.-Q."/>
            <person name="Xin Y."/>
            <person name="Nazarath L."/>
            <person name="Kovar C."/>
            <person name="Han Y."/>
            <person name="Muzny D."/>
            <person name="Gibbs R."/>
        </authorList>
    </citation>
    <scope>NUCLEOTIDE SEQUENCE [LARGE SCALE GENOMIC DNA]</scope>
    <source>
        <strain evidence="3">Jacobina</strain>
    </source>
</reference>
<dbReference type="VEuPathDB" id="VectorBase:LLOJ009818"/>
<dbReference type="AlphaFoldDB" id="A0A1B0GL51"/>
<proteinExistence type="predicted"/>
<keyword evidence="3" id="KW-1185">Reference proteome</keyword>
<evidence type="ECO:0000313" key="2">
    <source>
        <dbReference type="EnsemblMetazoa" id="LLOJ009818-PA"/>
    </source>
</evidence>
<sequence>MAWIMDLLKVKKFLLLFVLLQLIAFTIAGKLNYGKYGGYYGDDEDMEGWEGSGGYPMDYGWSHGYAPVSNPIPNQHYNLIVYPDHSGNSYGGGYADMLSKWARTTFFRVLNVFY</sequence>
<reference evidence="1" key="2">
    <citation type="journal article" date="2020" name="BMC">
        <title>Leishmania infection induces a limited differential gene expression in the sand fly midgut.</title>
        <authorList>
            <person name="Coutinho-Abreu I.V."/>
            <person name="Serafim T.D."/>
            <person name="Meneses C."/>
            <person name="Kamhawi S."/>
            <person name="Oliveira F."/>
            <person name="Valenzuela J.G."/>
        </authorList>
    </citation>
    <scope>NUCLEOTIDE SEQUENCE</scope>
    <source>
        <strain evidence="1">Jacobina</strain>
        <tissue evidence="1">Midgut</tissue>
    </source>
</reference>
<evidence type="ECO:0000313" key="3">
    <source>
        <dbReference type="Proteomes" id="UP000092461"/>
    </source>
</evidence>
<name>A0A1B0GL51_LUTLO</name>
<organism evidence="2 3">
    <name type="scientific">Lutzomyia longipalpis</name>
    <name type="common">Sand fly</name>
    <dbReference type="NCBI Taxonomy" id="7200"/>
    <lineage>
        <taxon>Eukaryota</taxon>
        <taxon>Metazoa</taxon>
        <taxon>Ecdysozoa</taxon>
        <taxon>Arthropoda</taxon>
        <taxon>Hexapoda</taxon>
        <taxon>Insecta</taxon>
        <taxon>Pterygota</taxon>
        <taxon>Neoptera</taxon>
        <taxon>Endopterygota</taxon>
        <taxon>Diptera</taxon>
        <taxon>Nematocera</taxon>
        <taxon>Psychodoidea</taxon>
        <taxon>Psychodidae</taxon>
        <taxon>Lutzomyia</taxon>
        <taxon>Lutzomyia</taxon>
    </lineage>
</organism>
<reference evidence="2" key="3">
    <citation type="submission" date="2020-05" db="UniProtKB">
        <authorList>
            <consortium name="EnsemblMetazoa"/>
        </authorList>
    </citation>
    <scope>IDENTIFICATION</scope>
    <source>
        <strain evidence="2">Jacobina</strain>
    </source>
</reference>
<protein>
    <submittedName>
        <fullName evidence="1">Putative secreted protein</fullName>
    </submittedName>
</protein>